<organism evidence="1 2">
    <name type="scientific">Gordonia hankookensis</name>
    <dbReference type="NCBI Taxonomy" id="589403"/>
    <lineage>
        <taxon>Bacteria</taxon>
        <taxon>Bacillati</taxon>
        <taxon>Actinomycetota</taxon>
        <taxon>Actinomycetes</taxon>
        <taxon>Mycobacteriales</taxon>
        <taxon>Gordoniaceae</taxon>
        <taxon>Gordonia</taxon>
    </lineage>
</organism>
<proteinExistence type="predicted"/>
<name>A0ABR7W9N0_9ACTN</name>
<accession>A0ABR7W9N0</accession>
<evidence type="ECO:0000313" key="2">
    <source>
        <dbReference type="Proteomes" id="UP000602395"/>
    </source>
</evidence>
<sequence length="78" mass="8530">MTATADTARYGSRHAASGRLGFLLKHGYPEDHPDVRAARSEIAFFRVKAVFDSDPGLDRDALLTRVRDALTDDAAVAR</sequence>
<dbReference type="EMBL" id="JACWMS010000001">
    <property type="protein sequence ID" value="MBD1318527.1"/>
    <property type="molecule type" value="Genomic_DNA"/>
</dbReference>
<dbReference type="RefSeq" id="WP_190265665.1">
    <property type="nucleotide sequence ID" value="NZ_BAABAD010000003.1"/>
</dbReference>
<dbReference type="Proteomes" id="UP000602395">
    <property type="component" value="Unassembled WGS sequence"/>
</dbReference>
<keyword evidence="2" id="KW-1185">Reference proteome</keyword>
<gene>
    <name evidence="1" type="ORF">IDF66_02930</name>
</gene>
<protein>
    <submittedName>
        <fullName evidence="1">Uncharacterized protein</fullName>
    </submittedName>
</protein>
<evidence type="ECO:0000313" key="1">
    <source>
        <dbReference type="EMBL" id="MBD1318527.1"/>
    </source>
</evidence>
<reference evidence="1 2" key="1">
    <citation type="submission" date="2020-09" db="EMBL/GenBank/DDBJ databases">
        <title>Novel species in genus Gordonia.</title>
        <authorList>
            <person name="Zhang G."/>
        </authorList>
    </citation>
    <scope>NUCLEOTIDE SEQUENCE [LARGE SCALE GENOMIC DNA]</scope>
    <source>
        <strain evidence="1 2">ON-33</strain>
    </source>
</reference>
<comment type="caution">
    <text evidence="1">The sequence shown here is derived from an EMBL/GenBank/DDBJ whole genome shotgun (WGS) entry which is preliminary data.</text>
</comment>